<dbReference type="SUPFAM" id="SSF52172">
    <property type="entry name" value="CheY-like"/>
    <property type="match status" value="1"/>
</dbReference>
<name>A0A926S219_9SPHI</name>
<dbReference type="Gene3D" id="1.10.287.130">
    <property type="match status" value="1"/>
</dbReference>
<dbReference type="SMART" id="SM00448">
    <property type="entry name" value="REC"/>
    <property type="match status" value="1"/>
</dbReference>
<comment type="catalytic activity">
    <reaction evidence="1">
        <text>ATP + protein L-histidine = ADP + protein N-phospho-L-histidine.</text>
        <dbReference type="EC" id="2.7.13.3"/>
    </reaction>
</comment>
<dbReference type="InterPro" id="IPR011623">
    <property type="entry name" value="7TMR_DISM_rcpt_extracell_dom1"/>
</dbReference>
<feature type="domain" description="Histidine kinase" evidence="8">
    <location>
        <begin position="427"/>
        <end position="648"/>
    </location>
</feature>
<keyword evidence="6" id="KW-0812">Transmembrane</keyword>
<evidence type="ECO:0000256" key="1">
    <source>
        <dbReference type="ARBA" id="ARBA00000085"/>
    </source>
</evidence>
<evidence type="ECO:0000256" key="7">
    <source>
        <dbReference type="SAM" id="SignalP"/>
    </source>
</evidence>
<gene>
    <name evidence="10" type="ORF">IDJ76_16245</name>
</gene>
<evidence type="ECO:0000256" key="3">
    <source>
        <dbReference type="ARBA" id="ARBA00022553"/>
    </source>
</evidence>
<dbReference type="InterPro" id="IPR008979">
    <property type="entry name" value="Galactose-bd-like_sf"/>
</dbReference>
<dbReference type="InterPro" id="IPR036097">
    <property type="entry name" value="HisK_dim/P_sf"/>
</dbReference>
<dbReference type="GO" id="GO:0000155">
    <property type="term" value="F:phosphorelay sensor kinase activity"/>
    <property type="evidence" value="ECO:0007669"/>
    <property type="project" value="InterPro"/>
</dbReference>
<dbReference type="PROSITE" id="PS50110">
    <property type="entry name" value="RESPONSE_REGULATORY"/>
    <property type="match status" value="1"/>
</dbReference>
<feature type="transmembrane region" description="Helical" evidence="6">
    <location>
        <begin position="231"/>
        <end position="247"/>
    </location>
</feature>
<feature type="signal peptide" evidence="7">
    <location>
        <begin position="1"/>
        <end position="26"/>
    </location>
</feature>
<keyword evidence="6" id="KW-1133">Transmembrane helix</keyword>
<evidence type="ECO:0000259" key="9">
    <source>
        <dbReference type="PROSITE" id="PS50110"/>
    </source>
</evidence>
<dbReference type="Pfam" id="PF00512">
    <property type="entry name" value="HisKA"/>
    <property type="match status" value="1"/>
</dbReference>
<dbReference type="CDD" id="cd16922">
    <property type="entry name" value="HATPase_EvgS-ArcB-TorS-like"/>
    <property type="match status" value="1"/>
</dbReference>
<dbReference type="SMART" id="SM00387">
    <property type="entry name" value="HATPase_c"/>
    <property type="match status" value="1"/>
</dbReference>
<evidence type="ECO:0000313" key="10">
    <source>
        <dbReference type="EMBL" id="MBD1394660.1"/>
    </source>
</evidence>
<dbReference type="RefSeq" id="WP_191164480.1">
    <property type="nucleotide sequence ID" value="NZ_JACWMX010000007.1"/>
</dbReference>
<feature type="transmembrane region" description="Helical" evidence="6">
    <location>
        <begin position="353"/>
        <end position="374"/>
    </location>
</feature>
<dbReference type="CDD" id="cd17546">
    <property type="entry name" value="REC_hyHK_CKI1_RcsC-like"/>
    <property type="match status" value="1"/>
</dbReference>
<evidence type="ECO:0000256" key="5">
    <source>
        <dbReference type="PROSITE-ProRule" id="PRU00169"/>
    </source>
</evidence>
<dbReference type="SUPFAM" id="SSF55874">
    <property type="entry name" value="ATPase domain of HSP90 chaperone/DNA topoisomerase II/histidine kinase"/>
    <property type="match status" value="1"/>
</dbReference>
<dbReference type="Gene3D" id="3.40.50.2300">
    <property type="match status" value="1"/>
</dbReference>
<keyword evidence="4" id="KW-0902">Two-component regulatory system</keyword>
<dbReference type="SMART" id="SM00388">
    <property type="entry name" value="HisKA"/>
    <property type="match status" value="1"/>
</dbReference>
<dbReference type="CDD" id="cd00082">
    <property type="entry name" value="HisKA"/>
    <property type="match status" value="1"/>
</dbReference>
<dbReference type="PRINTS" id="PR00344">
    <property type="entry name" value="BCTRLSENSOR"/>
</dbReference>
<dbReference type="Gene3D" id="3.30.565.10">
    <property type="entry name" value="Histidine kinase-like ATPase, C-terminal domain"/>
    <property type="match status" value="1"/>
</dbReference>
<dbReference type="InterPro" id="IPR001789">
    <property type="entry name" value="Sig_transdc_resp-reg_receiver"/>
</dbReference>
<dbReference type="InterPro" id="IPR003661">
    <property type="entry name" value="HisK_dim/P_dom"/>
</dbReference>
<feature type="transmembrane region" description="Helical" evidence="6">
    <location>
        <begin position="296"/>
        <end position="316"/>
    </location>
</feature>
<dbReference type="Pfam" id="PF02518">
    <property type="entry name" value="HATPase_c"/>
    <property type="match status" value="1"/>
</dbReference>
<dbReference type="Pfam" id="PF07695">
    <property type="entry name" value="7TMR-DISM_7TM"/>
    <property type="match status" value="1"/>
</dbReference>
<dbReference type="InterPro" id="IPR005467">
    <property type="entry name" value="His_kinase_dom"/>
</dbReference>
<feature type="transmembrane region" description="Helical" evidence="6">
    <location>
        <begin position="205"/>
        <end position="224"/>
    </location>
</feature>
<dbReference type="Pfam" id="PF00072">
    <property type="entry name" value="Response_reg"/>
    <property type="match status" value="1"/>
</dbReference>
<dbReference type="InterPro" id="IPR003594">
    <property type="entry name" value="HATPase_dom"/>
</dbReference>
<dbReference type="InterPro" id="IPR036890">
    <property type="entry name" value="HATPase_C_sf"/>
</dbReference>
<keyword evidence="3 5" id="KW-0597">Phosphoprotein</keyword>
<feature type="transmembrane region" description="Helical" evidence="6">
    <location>
        <begin position="322"/>
        <end position="341"/>
    </location>
</feature>
<keyword evidence="6" id="KW-0472">Membrane</keyword>
<dbReference type="FunFam" id="3.30.565.10:FF:000010">
    <property type="entry name" value="Sensor histidine kinase RcsC"/>
    <property type="match status" value="1"/>
</dbReference>
<reference evidence="10" key="1">
    <citation type="submission" date="2020-09" db="EMBL/GenBank/DDBJ databases">
        <title>Novel species of Mucilaginibacter isolated from a glacier on the Tibetan Plateau.</title>
        <authorList>
            <person name="Liu Q."/>
            <person name="Xin Y.-H."/>
        </authorList>
    </citation>
    <scope>NUCLEOTIDE SEQUENCE</scope>
    <source>
        <strain evidence="10">ZB1P21</strain>
    </source>
</reference>
<feature type="chain" id="PRO_5037022689" description="histidine kinase" evidence="7">
    <location>
        <begin position="27"/>
        <end position="790"/>
    </location>
</feature>
<dbReference type="EC" id="2.7.13.3" evidence="2"/>
<proteinExistence type="predicted"/>
<evidence type="ECO:0000259" key="8">
    <source>
        <dbReference type="PROSITE" id="PS50109"/>
    </source>
</evidence>
<comment type="caution">
    <text evidence="10">The sequence shown here is derived from an EMBL/GenBank/DDBJ whole genome shotgun (WGS) entry which is preliminary data.</text>
</comment>
<evidence type="ECO:0000256" key="6">
    <source>
        <dbReference type="SAM" id="Phobius"/>
    </source>
</evidence>
<dbReference type="AlphaFoldDB" id="A0A926S219"/>
<evidence type="ECO:0000256" key="2">
    <source>
        <dbReference type="ARBA" id="ARBA00012438"/>
    </source>
</evidence>
<dbReference type="Proteomes" id="UP000619078">
    <property type="component" value="Unassembled WGS sequence"/>
</dbReference>
<accession>A0A926S219</accession>
<dbReference type="PANTHER" id="PTHR45339:SF1">
    <property type="entry name" value="HYBRID SIGNAL TRANSDUCTION HISTIDINE KINASE J"/>
    <property type="match status" value="1"/>
</dbReference>
<feature type="modified residue" description="4-aspartylphosphate" evidence="5">
    <location>
        <position position="722"/>
    </location>
</feature>
<feature type="domain" description="Response regulatory" evidence="9">
    <location>
        <begin position="673"/>
        <end position="787"/>
    </location>
</feature>
<feature type="transmembrane region" description="Helical" evidence="6">
    <location>
        <begin position="267"/>
        <end position="284"/>
    </location>
</feature>
<dbReference type="InterPro" id="IPR011006">
    <property type="entry name" value="CheY-like_superfamily"/>
</dbReference>
<sequence length="790" mass="88379">MKIKQPGYAVLLLLLCCITTVGRAKANPVLPAAKNGVIDLRSQTSFQEEIELNGQWQFFWQQLLNPGQKATGSGELVNFPSLWSNRTVNGKKMPAFSYATYRLTVLLPQNTVPLRVTMPDVYSAYRLFLNGQEVAKNGMVSKSANGFVPYWGYRAFNVPPNTDTLHLVLQIANFVHSRGGISKPLIIQDKDTMLLNRRRGEAVDLLLTGCLFMGGLFFLGLYLFGNRDKAILLFALYSIVYCYRIIGTDNYVLHTIFPDVSWYITTRLEYMTLFLGIGLFGLYTRYLCPDDINKKIIGTICSVCGAFTVASLLLPPVYFSQLINPFLVITVYCLGYVPYIYVKAYRKKRPGSVYALASSLALMMVFAISLFHYWGFIPQLQFLSFLGYVSFFFLQSLVLSHRVSFELKKARAQAEQGLIAKSEFLSTMSHEIRTPLNSVIGMSHLLRKNNPREDQLEQLDVMIFSANNLLGIVNDILDYNKIEAGMITFEQIDTDITAIARNVVTSLRSTAGDKGIELNLTIDSTLQHKVLGDPIRIAQVMTNLVHNAIKFTKQGAVMVELTVKEQDETHITLSFSVKDTGIGISNANQLLIFDRFTQADSSTSRGFGGTGLGLSISKRILELQNSTLNLTSEEGVGSTFYFDQTFKKSATIQERTSSTANLPNEGKVFEGVNILLVEDNPLNVMVAQTFLQRWGAHIDVAVNGQEALNRLDTAKHHLILMDLHMPVMDGYEASKAIRAKGIRIPIIALTANLPQEVEQRVKQTGINDIVVKPFLPEELYRKVLHHVTKS</sequence>
<organism evidence="10 11">
    <name type="scientific">Mucilaginibacter glaciei</name>
    <dbReference type="NCBI Taxonomy" id="2772109"/>
    <lineage>
        <taxon>Bacteria</taxon>
        <taxon>Pseudomonadati</taxon>
        <taxon>Bacteroidota</taxon>
        <taxon>Sphingobacteriia</taxon>
        <taxon>Sphingobacteriales</taxon>
        <taxon>Sphingobacteriaceae</taxon>
        <taxon>Mucilaginibacter</taxon>
    </lineage>
</organism>
<evidence type="ECO:0000256" key="4">
    <source>
        <dbReference type="ARBA" id="ARBA00023012"/>
    </source>
</evidence>
<evidence type="ECO:0000313" key="11">
    <source>
        <dbReference type="Proteomes" id="UP000619078"/>
    </source>
</evidence>
<dbReference type="Gene3D" id="2.60.120.260">
    <property type="entry name" value="Galactose-binding domain-like"/>
    <property type="match status" value="1"/>
</dbReference>
<protein>
    <recommendedName>
        <fullName evidence="2">histidine kinase</fullName>
        <ecNumber evidence="2">2.7.13.3</ecNumber>
    </recommendedName>
</protein>
<dbReference type="SUPFAM" id="SSF47384">
    <property type="entry name" value="Homodimeric domain of signal transducing histidine kinase"/>
    <property type="match status" value="1"/>
</dbReference>
<keyword evidence="11" id="KW-1185">Reference proteome</keyword>
<dbReference type="EMBL" id="JACWMX010000007">
    <property type="protein sequence ID" value="MBD1394660.1"/>
    <property type="molecule type" value="Genomic_DNA"/>
</dbReference>
<keyword evidence="7" id="KW-0732">Signal</keyword>
<dbReference type="SUPFAM" id="SSF49785">
    <property type="entry name" value="Galactose-binding domain-like"/>
    <property type="match status" value="1"/>
</dbReference>
<dbReference type="PROSITE" id="PS50109">
    <property type="entry name" value="HIS_KIN"/>
    <property type="match status" value="1"/>
</dbReference>
<dbReference type="PANTHER" id="PTHR45339">
    <property type="entry name" value="HYBRID SIGNAL TRANSDUCTION HISTIDINE KINASE J"/>
    <property type="match status" value="1"/>
</dbReference>
<dbReference type="InterPro" id="IPR004358">
    <property type="entry name" value="Sig_transdc_His_kin-like_C"/>
</dbReference>